<dbReference type="STRING" id="1075090.GOAMR_22_00170"/>
<sequence length="273" mass="28358">MLIALPRPLLAEVLRPGYPQAPADLGRRLDAVAHAVILGSDLLEPNTVTDTAGLDPSVAAITLAAHTRRTGLVIAAAAHRDHPYNLARRVAGVDHATNGRAGLAIAEADPAATPGNPWTRGDSPVAPDAVTAIRELWRSFPADAIIADRDSGVFAESERIVAIDHRGAYDITGPFQVPTSPQVWPPVFVSGLATKELVRVADVVVPVDAGDAGVVVYRPADALELDELLTVLPAVPEGRSATLRSAFGLAAPAAHPAGRAVFPAATTPEVSRA</sequence>
<gene>
    <name evidence="6" type="ORF">GOAMR_22_00170</name>
</gene>
<keyword evidence="4 6" id="KW-0503">Monooxygenase</keyword>
<dbReference type="Proteomes" id="UP000006023">
    <property type="component" value="Unassembled WGS sequence"/>
</dbReference>
<evidence type="ECO:0000256" key="4">
    <source>
        <dbReference type="ARBA" id="ARBA00023033"/>
    </source>
</evidence>
<dbReference type="InterPro" id="IPR051260">
    <property type="entry name" value="Diverse_substr_monoxygenases"/>
</dbReference>
<accession>G7GMJ3</accession>
<dbReference type="SUPFAM" id="SSF51679">
    <property type="entry name" value="Bacterial luciferase-like"/>
    <property type="match status" value="1"/>
</dbReference>
<dbReference type="EMBL" id="BAED01000022">
    <property type="protein sequence ID" value="GAB04818.1"/>
    <property type="molecule type" value="Genomic_DNA"/>
</dbReference>
<evidence type="ECO:0000313" key="6">
    <source>
        <dbReference type="EMBL" id="GAB04818.1"/>
    </source>
</evidence>
<dbReference type="GO" id="GO:0004497">
    <property type="term" value="F:monooxygenase activity"/>
    <property type="evidence" value="ECO:0007669"/>
    <property type="project" value="UniProtKB-KW"/>
</dbReference>
<dbReference type="InterPro" id="IPR011251">
    <property type="entry name" value="Luciferase-like_dom"/>
</dbReference>
<proteinExistence type="predicted"/>
<evidence type="ECO:0000313" key="7">
    <source>
        <dbReference type="Proteomes" id="UP000006023"/>
    </source>
</evidence>
<name>G7GMJ3_9ACTN</name>
<dbReference type="eggNOG" id="COG2141">
    <property type="taxonomic scope" value="Bacteria"/>
</dbReference>
<evidence type="ECO:0000256" key="1">
    <source>
        <dbReference type="ARBA" id="ARBA00022630"/>
    </source>
</evidence>
<dbReference type="PANTHER" id="PTHR30011">
    <property type="entry name" value="ALKANESULFONATE MONOOXYGENASE-RELATED"/>
    <property type="match status" value="1"/>
</dbReference>
<reference evidence="6 7" key="1">
    <citation type="submission" date="2011-11" db="EMBL/GenBank/DDBJ databases">
        <title>Whole genome shotgun sequence of Gordonia amarae NBRC 15530.</title>
        <authorList>
            <person name="Takarada H."/>
            <person name="Hosoyama A."/>
            <person name="Tsuchikane K."/>
            <person name="Katsumata H."/>
            <person name="Yamazaki S."/>
            <person name="Fujita N."/>
        </authorList>
    </citation>
    <scope>NUCLEOTIDE SEQUENCE [LARGE SCALE GENOMIC DNA]</scope>
    <source>
        <strain evidence="6 7">NBRC 15530</strain>
    </source>
</reference>
<evidence type="ECO:0000256" key="2">
    <source>
        <dbReference type="ARBA" id="ARBA00022643"/>
    </source>
</evidence>
<keyword evidence="3" id="KW-0560">Oxidoreductase</keyword>
<protein>
    <submittedName>
        <fullName evidence="6">Putative FMNH2-dependent monooxygenase</fullName>
    </submittedName>
</protein>
<keyword evidence="7" id="KW-1185">Reference proteome</keyword>
<dbReference type="PANTHER" id="PTHR30011:SF16">
    <property type="entry name" value="C2H2 FINGER DOMAIN TRANSCRIPTION FACTOR (EUROFUNG)-RELATED"/>
    <property type="match status" value="1"/>
</dbReference>
<keyword evidence="2" id="KW-0288">FMN</keyword>
<dbReference type="AlphaFoldDB" id="G7GMJ3"/>
<dbReference type="Gene3D" id="3.20.20.30">
    <property type="entry name" value="Luciferase-like domain"/>
    <property type="match status" value="1"/>
</dbReference>
<dbReference type="InterPro" id="IPR036661">
    <property type="entry name" value="Luciferase-like_sf"/>
</dbReference>
<dbReference type="GO" id="GO:0016705">
    <property type="term" value="F:oxidoreductase activity, acting on paired donors, with incorporation or reduction of molecular oxygen"/>
    <property type="evidence" value="ECO:0007669"/>
    <property type="project" value="InterPro"/>
</dbReference>
<evidence type="ECO:0000259" key="5">
    <source>
        <dbReference type="Pfam" id="PF00296"/>
    </source>
</evidence>
<feature type="domain" description="Luciferase-like" evidence="5">
    <location>
        <begin position="49"/>
        <end position="201"/>
    </location>
</feature>
<organism evidence="6 7">
    <name type="scientific">Gordonia amarae NBRC 15530</name>
    <dbReference type="NCBI Taxonomy" id="1075090"/>
    <lineage>
        <taxon>Bacteria</taxon>
        <taxon>Bacillati</taxon>
        <taxon>Actinomycetota</taxon>
        <taxon>Actinomycetes</taxon>
        <taxon>Mycobacteriales</taxon>
        <taxon>Gordoniaceae</taxon>
        <taxon>Gordonia</taxon>
    </lineage>
</organism>
<comment type="caution">
    <text evidence="6">The sequence shown here is derived from an EMBL/GenBank/DDBJ whole genome shotgun (WGS) entry which is preliminary data.</text>
</comment>
<evidence type="ECO:0000256" key="3">
    <source>
        <dbReference type="ARBA" id="ARBA00023002"/>
    </source>
</evidence>
<dbReference type="Pfam" id="PF00296">
    <property type="entry name" value="Bac_luciferase"/>
    <property type="match status" value="1"/>
</dbReference>
<keyword evidence="1" id="KW-0285">Flavoprotein</keyword>